<feature type="transmembrane region" description="Helical" evidence="1">
    <location>
        <begin position="100"/>
        <end position="123"/>
    </location>
</feature>
<keyword evidence="1" id="KW-1133">Transmembrane helix</keyword>
<keyword evidence="1" id="KW-0812">Transmembrane</keyword>
<accession>A0A9X4AN34</accession>
<feature type="transmembrane region" description="Helical" evidence="1">
    <location>
        <begin position="55"/>
        <end position="88"/>
    </location>
</feature>
<dbReference type="Proteomes" id="UP001145050">
    <property type="component" value="Unassembled WGS sequence"/>
</dbReference>
<sequence length="314" mass="35546">MNGSRKITEGALFIALYLLFLLIAFYVPLADMVAIFILPVPIIVYTMRHGWKQSIVLLLGMLIVSSLFATVLSIPITITMGLGGILIGTGIRSEITAYETWARGTIGFVLGIVFTIIFSQWIFQVNFVQEIENVMEQSIVMSQNMMEQFNLQSNSDNAQMVFDQMRKMIDLLPVGIVMAAIVLAFVSQWISYKVINRIGQHALYFPAFRHFQLPKVIIWFYLLAIIVTWFQLEDNSSIYLAAWNVSNLVGLLITIQGFSFVFFYSYTKGLSKAVPIITIVIAFLFPLIGLYLVRILGIIDVGFSLRDRIQPKVK</sequence>
<dbReference type="PANTHER" id="PTHR41324">
    <property type="entry name" value="MEMBRANE PROTEIN-RELATED"/>
    <property type="match status" value="1"/>
</dbReference>
<dbReference type="EMBL" id="JAMQKB010000026">
    <property type="protein sequence ID" value="MDC3425981.1"/>
    <property type="molecule type" value="Genomic_DNA"/>
</dbReference>
<dbReference type="PANTHER" id="PTHR41324:SF1">
    <property type="entry name" value="DUF2232 DOMAIN-CONTAINING PROTEIN"/>
    <property type="match status" value="1"/>
</dbReference>
<feature type="transmembrane region" description="Helical" evidence="1">
    <location>
        <begin position="276"/>
        <end position="299"/>
    </location>
</feature>
<protein>
    <submittedName>
        <fullName evidence="2">YybS family protein</fullName>
    </submittedName>
</protein>
<comment type="caution">
    <text evidence="2">The sequence shown here is derived from an EMBL/GenBank/DDBJ whole genome shotgun (WGS) entry which is preliminary data.</text>
</comment>
<dbReference type="InterPro" id="IPR018710">
    <property type="entry name" value="DUF2232"/>
</dbReference>
<organism evidence="2 3">
    <name type="scientific">Terrihalobacillus insolitus</name>
    <dbReference type="NCBI Taxonomy" id="2950438"/>
    <lineage>
        <taxon>Bacteria</taxon>
        <taxon>Bacillati</taxon>
        <taxon>Bacillota</taxon>
        <taxon>Bacilli</taxon>
        <taxon>Bacillales</taxon>
        <taxon>Bacillaceae</taxon>
        <taxon>Terrihalobacillus</taxon>
    </lineage>
</organism>
<proteinExistence type="predicted"/>
<gene>
    <name evidence="2" type="ORF">NC797_15865</name>
</gene>
<feature type="transmembrane region" description="Helical" evidence="1">
    <location>
        <begin position="12"/>
        <end position="43"/>
    </location>
</feature>
<feature type="transmembrane region" description="Helical" evidence="1">
    <location>
        <begin position="213"/>
        <end position="232"/>
    </location>
</feature>
<evidence type="ECO:0000313" key="2">
    <source>
        <dbReference type="EMBL" id="MDC3425981.1"/>
    </source>
</evidence>
<dbReference type="Pfam" id="PF09991">
    <property type="entry name" value="DUF2232"/>
    <property type="match status" value="1"/>
</dbReference>
<dbReference type="AlphaFoldDB" id="A0A9X4AN34"/>
<reference evidence="2" key="1">
    <citation type="submission" date="2022-06" db="EMBL/GenBank/DDBJ databases">
        <title>Aquibacillus sp. a new bacterium isolated from soil saline samples.</title>
        <authorList>
            <person name="Galisteo C."/>
            <person name="De La Haba R."/>
            <person name="Sanchez-Porro C."/>
            <person name="Ventosa A."/>
        </authorList>
    </citation>
    <scope>NUCLEOTIDE SEQUENCE</scope>
    <source>
        <strain evidence="2">3ASR75-11</strain>
    </source>
</reference>
<evidence type="ECO:0000256" key="1">
    <source>
        <dbReference type="SAM" id="Phobius"/>
    </source>
</evidence>
<name>A0A9X4AN34_9BACI</name>
<evidence type="ECO:0000313" key="3">
    <source>
        <dbReference type="Proteomes" id="UP001145050"/>
    </source>
</evidence>
<feature type="transmembrane region" description="Helical" evidence="1">
    <location>
        <begin position="238"/>
        <end position="264"/>
    </location>
</feature>
<dbReference type="RefSeq" id="WP_272437801.1">
    <property type="nucleotide sequence ID" value="NZ_JAMQKB010000026.1"/>
</dbReference>
<keyword evidence="3" id="KW-1185">Reference proteome</keyword>
<keyword evidence="1" id="KW-0472">Membrane</keyword>
<feature type="transmembrane region" description="Helical" evidence="1">
    <location>
        <begin position="171"/>
        <end position="192"/>
    </location>
</feature>